<proteinExistence type="predicted"/>
<evidence type="ECO:0000313" key="2">
    <source>
        <dbReference type="EMBL" id="CEF79057.1"/>
    </source>
</evidence>
<organism evidence="2 4">
    <name type="scientific">Gibberella zeae (strain ATCC MYA-4620 / CBS 123657 / FGSC 9075 / NRRL 31084 / PH-1)</name>
    <name type="common">Wheat head blight fungus</name>
    <name type="synonym">Fusarium graminearum</name>
    <dbReference type="NCBI Taxonomy" id="229533"/>
    <lineage>
        <taxon>Eukaryota</taxon>
        <taxon>Fungi</taxon>
        <taxon>Dikarya</taxon>
        <taxon>Ascomycota</taxon>
        <taxon>Pezizomycotina</taxon>
        <taxon>Sordariomycetes</taxon>
        <taxon>Hypocreomycetidae</taxon>
        <taxon>Hypocreales</taxon>
        <taxon>Nectriaceae</taxon>
        <taxon>Fusarium</taxon>
    </lineage>
</organism>
<evidence type="ECO:0000256" key="1">
    <source>
        <dbReference type="SAM" id="MobiDB-lite"/>
    </source>
</evidence>
<reference evidence="3 4" key="1">
    <citation type="journal article" date="2007" name="Science">
        <title>The Fusarium graminearum genome reveals a link between localized polymorphism and pathogen specialization.</title>
        <authorList>
            <person name="Cuomo C.A."/>
            <person name="Gueldener U."/>
            <person name="Xu J.-R."/>
            <person name="Trail F."/>
            <person name="Turgeon B.G."/>
            <person name="Di Pietro A."/>
            <person name="Walton J.D."/>
            <person name="Ma L.-J."/>
            <person name="Baker S.E."/>
            <person name="Rep M."/>
            <person name="Adam G."/>
            <person name="Antoniw J."/>
            <person name="Baldwin T."/>
            <person name="Calvo S.E."/>
            <person name="Chang Y.-L."/>
            <person name="DeCaprio D."/>
            <person name="Gale L.R."/>
            <person name="Gnerre S."/>
            <person name="Goswami R.S."/>
            <person name="Hammond-Kosack K."/>
            <person name="Harris L.J."/>
            <person name="Hilburn K."/>
            <person name="Kennell J.C."/>
            <person name="Kroken S."/>
            <person name="Magnuson J.K."/>
            <person name="Mannhaupt G."/>
            <person name="Mauceli E.W."/>
            <person name="Mewes H.-W."/>
            <person name="Mitterbauer R."/>
            <person name="Muehlbauer G."/>
            <person name="Muensterkoetter M."/>
            <person name="Nelson D."/>
            <person name="O'Donnell K."/>
            <person name="Ouellet T."/>
            <person name="Qi W."/>
            <person name="Quesneville H."/>
            <person name="Roncero M.I.G."/>
            <person name="Seong K.-Y."/>
            <person name="Tetko I.V."/>
            <person name="Urban M."/>
            <person name="Waalwijk C."/>
            <person name="Ward T.J."/>
            <person name="Yao J."/>
            <person name="Birren B.W."/>
            <person name="Kistler H.C."/>
        </authorList>
    </citation>
    <scope>NUCLEOTIDE SEQUENCE [LARGE SCALE GENOMIC DNA]</scope>
    <source>
        <strain evidence="4">ATCC MYA-4620 / CBS 123657 / FGSC 9075 / NRRL 31084 / PH-1</strain>
        <strain evidence="3">PH-1 / ATCC MYA-4620 / FGSC 9075 / NRRL 31084</strain>
    </source>
</reference>
<dbReference type="AlphaFoldDB" id="A0A098DKT2"/>
<gene>
    <name evidence="2" type="ORF">FGRAMPH1_01T14507</name>
</gene>
<dbReference type="EnsemblFungi" id="CEF79057">
    <property type="protein sequence ID" value="CEF79057"/>
    <property type="gene ID" value="FGRRES_20196"/>
</dbReference>
<reference evidence="3 4" key="2">
    <citation type="journal article" date="2010" name="Nature">
        <title>Comparative genomics reveals mobile pathogenicity chromosomes in Fusarium.</title>
        <authorList>
            <person name="Ma L.J."/>
            <person name="van der Does H.C."/>
            <person name="Borkovich K.A."/>
            <person name="Coleman J.J."/>
            <person name="Daboussi M.J."/>
            <person name="Di Pietro A."/>
            <person name="Dufresne M."/>
            <person name="Freitag M."/>
            <person name="Grabherr M."/>
            <person name="Henrissat B."/>
            <person name="Houterman P.M."/>
            <person name="Kang S."/>
            <person name="Shim W.B."/>
            <person name="Woloshuk C."/>
            <person name="Xie X."/>
            <person name="Xu J.R."/>
            <person name="Antoniw J."/>
            <person name="Baker S.E."/>
            <person name="Bluhm B.H."/>
            <person name="Breakspear A."/>
            <person name="Brown D.W."/>
            <person name="Butchko R.A."/>
            <person name="Chapman S."/>
            <person name="Coulson R."/>
            <person name="Coutinho P.M."/>
            <person name="Danchin E.G."/>
            <person name="Diener A."/>
            <person name="Gale L.R."/>
            <person name="Gardiner D.M."/>
            <person name="Goff S."/>
            <person name="Hammond-Kosack K.E."/>
            <person name="Hilburn K."/>
            <person name="Hua-Van A."/>
            <person name="Jonkers W."/>
            <person name="Kazan K."/>
            <person name="Kodira C.D."/>
            <person name="Koehrsen M."/>
            <person name="Kumar L."/>
            <person name="Lee Y.H."/>
            <person name="Li L."/>
            <person name="Manners J.M."/>
            <person name="Miranda-Saavedra D."/>
            <person name="Mukherjee M."/>
            <person name="Park G."/>
            <person name="Park J."/>
            <person name="Park S.Y."/>
            <person name="Proctor R.H."/>
            <person name="Regev A."/>
            <person name="Ruiz-Roldan M.C."/>
            <person name="Sain D."/>
            <person name="Sakthikumar S."/>
            <person name="Sykes S."/>
            <person name="Schwartz D.C."/>
            <person name="Turgeon B.G."/>
            <person name="Wapinski I."/>
            <person name="Yoder O."/>
            <person name="Young S."/>
            <person name="Zeng Q."/>
            <person name="Zhou S."/>
            <person name="Galagan J."/>
            <person name="Cuomo C.A."/>
            <person name="Kistler H.C."/>
            <person name="Rep M."/>
        </authorList>
    </citation>
    <scope>GENOME REANNOTATION</scope>
    <source>
        <strain evidence="4">ATCC MYA-4620 / CBS 123657 / FGSC 9075 / NRRL 31084 / PH-1</strain>
        <strain evidence="3">PH-1 / ATCC MYA-4620 / FGSC 9075 / NRRL 31084</strain>
    </source>
</reference>
<protein>
    <submittedName>
        <fullName evidence="2">Chromosome 2, complete genome</fullName>
    </submittedName>
</protein>
<feature type="region of interest" description="Disordered" evidence="1">
    <location>
        <begin position="1"/>
        <end position="72"/>
    </location>
</feature>
<reference evidence="3" key="4">
    <citation type="submission" date="2017-01" db="UniProtKB">
        <authorList>
            <consortium name="EnsemblFungi"/>
        </authorList>
    </citation>
    <scope>IDENTIFICATION</scope>
    <source>
        <strain evidence="3">PH-1 / ATCC MYA-4620 / FGSC 9075 / NRRL 31084</strain>
    </source>
</reference>
<sequence>MSMRKYGLGYKGTNSYNEMDGRRRRTEKRQQLDRAEASPTAVGWTGGPETEGKGRLECRAGAVDGQVPGETS</sequence>
<keyword evidence="4" id="KW-1185">Reference proteome</keyword>
<name>A0A098DKT2_GIBZE</name>
<dbReference type="EMBL" id="HG970333">
    <property type="protein sequence ID" value="CEF79057.1"/>
    <property type="molecule type" value="Genomic_DNA"/>
</dbReference>
<reference evidence="2 4" key="3">
    <citation type="journal article" date="2015" name="BMC Genomics">
        <title>The completed genome sequence of the pathogenic ascomycete fungus Fusarium graminearum.</title>
        <authorList>
            <person name="King R."/>
            <person name="Urban M."/>
            <person name="Hammond-Kosack M.C."/>
            <person name="Hassani-Pak K."/>
            <person name="Hammond-Kosack K.E."/>
        </authorList>
    </citation>
    <scope>NUCLEOTIDE SEQUENCE [LARGE SCALE GENOMIC DNA]</scope>
    <source>
        <strain evidence="4">ATCC MYA-4620 / CBS 123657 / FGSC 9075 / NRRL 31084 / PH-1</strain>
        <strain evidence="2">PH-1</strain>
    </source>
</reference>
<dbReference type="Proteomes" id="UP000070720">
    <property type="component" value="Chromosome 2"/>
</dbReference>
<accession>A0A0E0S6D2</accession>
<evidence type="ECO:0000313" key="3">
    <source>
        <dbReference type="EnsemblFungi" id="CEF79057"/>
    </source>
</evidence>
<dbReference type="InParanoid" id="A0A098DKT2"/>
<dbReference type="VEuPathDB" id="FungiDB:FGRAMPH1_01G14507"/>
<evidence type="ECO:0000313" key="4">
    <source>
        <dbReference type="Proteomes" id="UP000070720"/>
    </source>
</evidence>
<accession>A0A098DKT2</accession>